<dbReference type="EMBL" id="BQNB010011533">
    <property type="protein sequence ID" value="GJS91792.1"/>
    <property type="molecule type" value="Genomic_DNA"/>
</dbReference>
<dbReference type="Proteomes" id="UP001151760">
    <property type="component" value="Unassembled WGS sequence"/>
</dbReference>
<comment type="caution">
    <text evidence="1">The sequence shown here is derived from an EMBL/GenBank/DDBJ whole genome shotgun (WGS) entry which is preliminary data.</text>
</comment>
<keyword evidence="2" id="KW-1185">Reference proteome</keyword>
<organism evidence="1 2">
    <name type="scientific">Tanacetum coccineum</name>
    <dbReference type="NCBI Taxonomy" id="301880"/>
    <lineage>
        <taxon>Eukaryota</taxon>
        <taxon>Viridiplantae</taxon>
        <taxon>Streptophyta</taxon>
        <taxon>Embryophyta</taxon>
        <taxon>Tracheophyta</taxon>
        <taxon>Spermatophyta</taxon>
        <taxon>Magnoliopsida</taxon>
        <taxon>eudicotyledons</taxon>
        <taxon>Gunneridae</taxon>
        <taxon>Pentapetalae</taxon>
        <taxon>asterids</taxon>
        <taxon>campanulids</taxon>
        <taxon>Asterales</taxon>
        <taxon>Asteraceae</taxon>
        <taxon>Asteroideae</taxon>
        <taxon>Anthemideae</taxon>
        <taxon>Anthemidinae</taxon>
        <taxon>Tanacetum</taxon>
    </lineage>
</organism>
<reference evidence="1" key="2">
    <citation type="submission" date="2022-01" db="EMBL/GenBank/DDBJ databases">
        <authorList>
            <person name="Yamashiro T."/>
            <person name="Shiraishi A."/>
            <person name="Satake H."/>
            <person name="Nakayama K."/>
        </authorList>
    </citation>
    <scope>NUCLEOTIDE SEQUENCE</scope>
</reference>
<sequence>MGSMSGGAVRVAGEGASPIGVMGGTVAGVGVLLEGGLGELGNVSAEERGNSLTWVGHPNTPRDTGQQSTERQLLCRFLYHYSHTSVKSSRLGSIDDPVDKQQTDIEVIYAVLQELYSAVHTPLRSTRAESLSARASTRDDRQVRDSDFPSRLNTAFCNDQLIWRNSRQYLEGTLHSHALMYPRKELRLLGFRVDSSLLTLDNLYRIGQIRARCGMSSVMSRYDPQAVRSLSHTPVPSELTYAWSYDAVVLTVIDVTIANTLTLTAS</sequence>
<proteinExistence type="predicted"/>
<accession>A0ABQ4ZRK5</accession>
<evidence type="ECO:0000313" key="1">
    <source>
        <dbReference type="EMBL" id="GJS91792.1"/>
    </source>
</evidence>
<evidence type="ECO:0000313" key="2">
    <source>
        <dbReference type="Proteomes" id="UP001151760"/>
    </source>
</evidence>
<protein>
    <submittedName>
        <fullName evidence="1">Uncharacterized protein</fullName>
    </submittedName>
</protein>
<gene>
    <name evidence="1" type="ORF">Tco_0774428</name>
</gene>
<reference evidence="1" key="1">
    <citation type="journal article" date="2022" name="Int. J. Mol. Sci.">
        <title>Draft Genome of Tanacetum Coccineum: Genomic Comparison of Closely Related Tanacetum-Family Plants.</title>
        <authorList>
            <person name="Yamashiro T."/>
            <person name="Shiraishi A."/>
            <person name="Nakayama K."/>
            <person name="Satake H."/>
        </authorList>
    </citation>
    <scope>NUCLEOTIDE SEQUENCE</scope>
</reference>
<name>A0ABQ4ZRK5_9ASTR</name>